<feature type="signal peptide" evidence="1">
    <location>
        <begin position="1"/>
        <end position="18"/>
    </location>
</feature>
<dbReference type="InterPro" id="IPR036034">
    <property type="entry name" value="PDZ_sf"/>
</dbReference>
<feature type="domain" description="PDZ" evidence="2">
    <location>
        <begin position="396"/>
        <end position="449"/>
    </location>
</feature>
<accession>A0A4U1CNL5</accession>
<protein>
    <submittedName>
        <fullName evidence="3">PDZ domain-containing protein</fullName>
    </submittedName>
</protein>
<dbReference type="InterPro" id="IPR001478">
    <property type="entry name" value="PDZ"/>
</dbReference>
<evidence type="ECO:0000259" key="2">
    <source>
        <dbReference type="PROSITE" id="PS50106"/>
    </source>
</evidence>
<dbReference type="Proteomes" id="UP000307244">
    <property type="component" value="Unassembled WGS sequence"/>
</dbReference>
<dbReference type="RefSeq" id="WP_136834951.1">
    <property type="nucleotide sequence ID" value="NZ_SWBQ01000001.1"/>
</dbReference>
<feature type="chain" id="PRO_5020675036" evidence="1">
    <location>
        <begin position="19"/>
        <end position="564"/>
    </location>
</feature>
<evidence type="ECO:0000256" key="1">
    <source>
        <dbReference type="SAM" id="SignalP"/>
    </source>
</evidence>
<name>A0A4U1CNL5_9SPHI</name>
<dbReference type="Gene3D" id="2.30.42.10">
    <property type="match status" value="1"/>
</dbReference>
<evidence type="ECO:0000313" key="3">
    <source>
        <dbReference type="EMBL" id="TKC09541.1"/>
    </source>
</evidence>
<sequence>MKKCLILFIFSASFAFSAKTYGQSFDHKALEKITSGALSKAYSASVRMWGYDTVKKQQNSAQFSGVVVTAEGHILTAAHATIPGNTYKVFFPDGQERMAIALGRIGFKERQNLPDVAMMKIIGDGKWSFAEMGWSSSLRKNQPCLSIAYPETLSQPKPSVRFGRISVPMTQWGFVQSTCKMEPGDSGGPLFDYMGRVIALHSRIDKPEDVNFEVPVDLYRKYWTALNKPIDYEKLPTEEDDVLSDPLASNIISIPALEKIGDQFLSLESKFKGTSLVVKSILNGKEQQASGTLFMLDKLPLKSGTKSGSFVISKSTLIGNNPMIDLGSGKFIKADIVARDKSNDLVLLQLPKKLKTGITAGMLKDTLAIQFNELGKFLLSALPGQNSRVSVLGSQFFSLPRKFSSGYFGANANFINQQIILTRITPGSPAAEKLEIQDQITGINGTPISQPPQYGAEIMKYAPGDTISIQGIRKGVPYSLPVALTVVPVRGNHPADKIEGGKSIRLDDFKSVFTHDAAISALECGGPVFDTYGRFYGINIARFSRTSILAIPTGVIYDFIEDSL</sequence>
<reference evidence="3 4" key="1">
    <citation type="submission" date="2019-04" db="EMBL/GenBank/DDBJ databases">
        <title>Pedobacter sp. RP-3-15 sp. nov., isolated from Arctic soil.</title>
        <authorList>
            <person name="Dahal R.H."/>
            <person name="Kim D.-U."/>
        </authorList>
    </citation>
    <scope>NUCLEOTIDE SEQUENCE [LARGE SCALE GENOMIC DNA]</scope>
    <source>
        <strain evidence="3 4">RP-3-15</strain>
    </source>
</reference>
<dbReference type="InterPro" id="IPR009003">
    <property type="entry name" value="Peptidase_S1_PA"/>
</dbReference>
<dbReference type="EMBL" id="SWBQ01000001">
    <property type="protein sequence ID" value="TKC09541.1"/>
    <property type="molecule type" value="Genomic_DNA"/>
</dbReference>
<organism evidence="3 4">
    <name type="scientific">Pedobacter frigoris</name>
    <dbReference type="NCBI Taxonomy" id="2571272"/>
    <lineage>
        <taxon>Bacteria</taxon>
        <taxon>Pseudomonadati</taxon>
        <taxon>Bacteroidota</taxon>
        <taxon>Sphingobacteriia</taxon>
        <taxon>Sphingobacteriales</taxon>
        <taxon>Sphingobacteriaceae</taxon>
        <taxon>Pedobacter</taxon>
    </lineage>
</organism>
<dbReference type="SUPFAM" id="SSF50156">
    <property type="entry name" value="PDZ domain-like"/>
    <property type="match status" value="1"/>
</dbReference>
<dbReference type="PROSITE" id="PS50106">
    <property type="entry name" value="PDZ"/>
    <property type="match status" value="1"/>
</dbReference>
<dbReference type="OrthoDB" id="728837at2"/>
<keyword evidence="4" id="KW-1185">Reference proteome</keyword>
<dbReference type="PANTHER" id="PTHR43019:SF23">
    <property type="entry name" value="PROTEASE DO-LIKE 5, CHLOROPLASTIC"/>
    <property type="match status" value="1"/>
</dbReference>
<keyword evidence="1" id="KW-0732">Signal</keyword>
<proteinExistence type="predicted"/>
<dbReference type="PANTHER" id="PTHR43019">
    <property type="entry name" value="SERINE ENDOPROTEASE DEGS"/>
    <property type="match status" value="1"/>
</dbReference>
<comment type="caution">
    <text evidence="3">The sequence shown here is derived from an EMBL/GenBank/DDBJ whole genome shotgun (WGS) entry which is preliminary data.</text>
</comment>
<dbReference type="SUPFAM" id="SSF50494">
    <property type="entry name" value="Trypsin-like serine proteases"/>
    <property type="match status" value="2"/>
</dbReference>
<evidence type="ECO:0000313" key="4">
    <source>
        <dbReference type="Proteomes" id="UP000307244"/>
    </source>
</evidence>
<dbReference type="Pfam" id="PF13365">
    <property type="entry name" value="Trypsin_2"/>
    <property type="match status" value="1"/>
</dbReference>
<dbReference type="AlphaFoldDB" id="A0A4U1CNL5"/>
<dbReference type="Gene3D" id="2.40.10.120">
    <property type="match status" value="2"/>
</dbReference>
<gene>
    <name evidence="3" type="ORF">FA047_05480</name>
</gene>
<dbReference type="Pfam" id="PF13180">
    <property type="entry name" value="PDZ_2"/>
    <property type="match status" value="1"/>
</dbReference>